<comment type="caution">
    <text evidence="9">The sequence shown here is derived from an EMBL/GenBank/DDBJ whole genome shotgun (WGS) entry which is preliminary data.</text>
</comment>
<feature type="region of interest" description="Disordered" evidence="7">
    <location>
        <begin position="1300"/>
        <end position="1366"/>
    </location>
</feature>
<keyword evidence="10" id="KW-1185">Reference proteome</keyword>
<feature type="compositionally biased region" description="Pro residues" evidence="7">
    <location>
        <begin position="1728"/>
        <end position="1752"/>
    </location>
</feature>
<dbReference type="GO" id="GO:0005874">
    <property type="term" value="C:microtubule"/>
    <property type="evidence" value="ECO:0007669"/>
    <property type="project" value="InterPro"/>
</dbReference>
<dbReference type="InterPro" id="IPR011009">
    <property type="entry name" value="Kinase-like_dom_sf"/>
</dbReference>
<dbReference type="STRING" id="33097.A0A150H2L8"/>
<evidence type="ECO:0000313" key="9">
    <source>
        <dbReference type="EMBL" id="KXZ56274.1"/>
    </source>
</evidence>
<dbReference type="InterPro" id="IPR051681">
    <property type="entry name" value="Ser/Thr_Kinases-Pseudokinases"/>
</dbReference>
<proteinExistence type="predicted"/>
<feature type="region of interest" description="Disordered" evidence="7">
    <location>
        <begin position="1859"/>
        <end position="1903"/>
    </location>
</feature>
<evidence type="ECO:0000256" key="4">
    <source>
        <dbReference type="ARBA" id="ARBA00022777"/>
    </source>
</evidence>
<dbReference type="GO" id="GO:0007017">
    <property type="term" value="P:microtubule-based process"/>
    <property type="evidence" value="ECO:0007669"/>
    <property type="project" value="InterPro"/>
</dbReference>
<sequence length="2369" mass="234477">METRGECLAGELGCCADDCCSTAAVSRALGEYCQHSAAAREAFVAAKGLEAVQAALTRGRPAAAAAAARVLGALCAAPHGLRCVLLWQSSRGCDLLSQLASASACAALPPLLRAEAVDALRGALAALHAPAAGGGLDLEQALRESLSYPVDATAAGPPGRPTDGSAPPAADMLSRVILPPLLADNLHLRAAAARLLVLAVEERLLPGGAAAAASTLAAALGLPPPPQRPQLLSHGELGTQSGPGRVPSGPSHVSVRALPLCELVAALLESRGEKEAFAEGVARLACELLDAAGLPASTPSHGSGLGCEVLGGPGVCSTLHALLSRLCQRHNALLSGLEACHALPDAGTAAPTEAVELAVAARRRADTRGCSYENYGRGGGARGPLAAAAWGAGAHGPFTPPAAAAATAGAGGSPLGSSRALVVTGTAGAAAIRILAVLCSCGEEEGGDAPLEHGGAEAGEGDWATGENASGSQATTLAFRCTLGCGGYGSTAVSVTTGGSGGGGGPALRKQVEAAARQSVATCLRRQLELSRWMLAGAGDDTDGAVALLSGSLAAAADPGAMRALLRGGDGPEGATQAGGLPATLALAAADLAARLLLPSAALTPASAMGAAEEGDCGAWDRARRGDAWERQQQPRGLSAPSGWGSGLEAGAGAAAGDGAASAAALRPPSLGSLGTDERRALMAALAVWAALMLRERACACGVGAAGGNADDAGEALEGTPLPPAVAGAACAEAAAAAAAAASGCQACVVRPAGPLQALAGAALACPAAAASGGGPGAHAQAGTRVDAGAAAQSRGVGCASGREEVIGPDAAAANAAAMEAVAAAAVQSLWNGGSPSGFELSAAMGAAAAAALSGHALRGGAAEQQRSAGAGSCSGLSASSRAHLGLDPANYSTGGGSSLWILDAWGGCRALTLPSPSALSRYNGTVDVAQAPCTWRLKFLCMSYDDLLKEMQENPTPYNRYWTPAAPPPPPSVYIPPSPGSGPGSGLGGAPAGYVYRRGSKLGLADVPTSAVSFSSLGTVGQRGPLVNLVGGWAPEGLMALAVVCANDAATDADLVSRVLEGRPLTEGYFGVVGTGASWSAFPLVPDDPGGPLVRSYITRVEGCAGFAGVQRLMVTTAIGASYSQGVGRCTANFKEAAPEGGFLAGVEGYFVRSRDDLGKTSGPASYGSPSIVQLTLVWALPAGGGGGNGGGAAAAARLEVVAPRVMPVVPQPACSEARQLVAAGALGGGGRAECGPASPDQLACPSYMCCGTVRGHLGVCDLTQSQCQLNSCDPSYGLCGSVPWNDLLFTAHEGLDMSTPAAPSSPPPPSPASPFSSPASGGGVAGLSDDRLVQQQQQQRGGGGRRHRVLAERGWDGDGRGRGRSLLAGEQATAASVAPVRGGTMVYAILRSAASVRYRDAAQLCSNMTALGLPWRMVDLTDAVAFEVSVIANAEFLQRLQGRLIWMKKRPGSPASDDQLGPGAPTPDCLSASFDVDAGQVQLAAVQATDCADELSVICKATWPGPQGARGSGDGTRFTPGPHSLTQLPVGDGIAMSGPSCVADSLSQLLPGYKQSQDVNDSMLYINGSSVPLFNVTITAPLGALAARPLLSWSAVSDVLPYTYNVVSALAVQYFPPAGANRSGPGSTVRGPNGLRYVSSQPAILGSWDGTYKSANASGGAAAPPVDQAPTANILPYISADAGWDALMLNLSLGEVVVQAHAGSYVEEMQLWWGTPLRSLQSAPGSPSPLPPSPPAPAPPTIVVTPPPVGPGDGGGAGAADGKRDQQMLGIGVGLSVGAATLIVAAAVGAWMFRRGRCGVGAVGRSLSDSAGGRQEAGAGGGGAGGGGEGAGGGGGGGDSVELSAVIVAAGNGGDKTLGAPAESSPAGTNISSDTAIGDQTTTESSGRTARTAMGGDTSPLPLADADAIRLVLGGQLQRPHGAAAAANEAAAIIAAPQYSDAPATVTGADSGTGTATGPVSGTAGASLRGEYSTNASAFAEANGRMLAGASLTPEELAAALAAANGGGGNAGGGAGAAANGGGGLAEQQLHAALYQRALYAPPPMGTTAEELAAAAAEAEAAAGGGAASMPSTCTAVELLLGRDVIVDVDDPATYLGHGTSGVVRRGALREPDGSWRPVAVKLLNAPPGEQATDSYNRHLRTLVQEVTILGSLRHPNIVQLLGGSLQGGSSFLVEELCGQTLSHAIYGASAAYSLELVLQWGVDIAAGLAFLHPHIVHRDLKPSNVLLDEAGTAKISDFGLARFKANTTLHTRDAEVGTCFVSADVKVTAACDVYSLAVLLNEMVTRNRPWSGVRTAVVGFKPLRRLIADCWAQQPEDRPTSGEVLARLRALLADVRTAEAAGVGGGGGGGTGSGGAKEEAASPESG</sequence>
<dbReference type="Pfam" id="PF07714">
    <property type="entry name" value="PK_Tyr_Ser-Thr"/>
    <property type="match status" value="1"/>
</dbReference>
<dbReference type="InterPro" id="IPR017441">
    <property type="entry name" value="Protein_kinase_ATP_BS"/>
</dbReference>
<feature type="region of interest" description="Disordered" evidence="7">
    <location>
        <begin position="1722"/>
        <end position="1765"/>
    </location>
</feature>
<dbReference type="InterPro" id="IPR008271">
    <property type="entry name" value="Ser/Thr_kinase_AS"/>
</dbReference>
<dbReference type="Gene3D" id="1.10.510.10">
    <property type="entry name" value="Transferase(Phosphotransferase) domain 1"/>
    <property type="match status" value="1"/>
</dbReference>
<keyword evidence="2" id="KW-0808">Transferase</keyword>
<feature type="compositionally biased region" description="Gly residues" evidence="7">
    <location>
        <begin position="1820"/>
        <end position="1839"/>
    </location>
</feature>
<dbReference type="GO" id="GO:0004674">
    <property type="term" value="F:protein serine/threonine kinase activity"/>
    <property type="evidence" value="ECO:0007669"/>
    <property type="project" value="UniProtKB-KW"/>
</dbReference>
<keyword evidence="4" id="KW-0418">Kinase</keyword>
<dbReference type="OrthoDB" id="4062651at2759"/>
<feature type="region of interest" description="Disordered" evidence="7">
    <location>
        <begin position="2343"/>
        <end position="2369"/>
    </location>
</feature>
<evidence type="ECO:0000256" key="3">
    <source>
        <dbReference type="ARBA" id="ARBA00022741"/>
    </source>
</evidence>
<dbReference type="PROSITE" id="PS00227">
    <property type="entry name" value="TUBULIN"/>
    <property type="match status" value="1"/>
</dbReference>
<dbReference type="GO" id="GO:0005524">
    <property type="term" value="F:ATP binding"/>
    <property type="evidence" value="ECO:0007669"/>
    <property type="project" value="UniProtKB-UniRule"/>
</dbReference>
<organism evidence="9 10">
    <name type="scientific">Gonium pectorale</name>
    <name type="common">Green alga</name>
    <dbReference type="NCBI Taxonomy" id="33097"/>
    <lineage>
        <taxon>Eukaryota</taxon>
        <taxon>Viridiplantae</taxon>
        <taxon>Chlorophyta</taxon>
        <taxon>core chlorophytes</taxon>
        <taxon>Chlorophyceae</taxon>
        <taxon>CS clade</taxon>
        <taxon>Chlamydomonadales</taxon>
        <taxon>Volvocaceae</taxon>
        <taxon>Gonium</taxon>
    </lineage>
</organism>
<dbReference type="GO" id="GO:0005525">
    <property type="term" value="F:GTP binding"/>
    <property type="evidence" value="ECO:0007669"/>
    <property type="project" value="InterPro"/>
</dbReference>
<dbReference type="InterPro" id="IPR000719">
    <property type="entry name" value="Prot_kinase_dom"/>
</dbReference>
<evidence type="ECO:0000259" key="8">
    <source>
        <dbReference type="PROSITE" id="PS50011"/>
    </source>
</evidence>
<feature type="region of interest" description="Disordered" evidence="7">
    <location>
        <begin position="222"/>
        <end position="251"/>
    </location>
</feature>
<keyword evidence="5 6" id="KW-0067">ATP-binding</keyword>
<dbReference type="PROSITE" id="PS50011">
    <property type="entry name" value="PROTEIN_KINASE_DOM"/>
    <property type="match status" value="1"/>
</dbReference>
<feature type="compositionally biased region" description="Gly residues" evidence="7">
    <location>
        <begin position="2345"/>
        <end position="2358"/>
    </location>
</feature>
<dbReference type="SUPFAM" id="SSF56112">
    <property type="entry name" value="Protein kinase-like (PK-like)"/>
    <property type="match status" value="1"/>
</dbReference>
<evidence type="ECO:0000313" key="10">
    <source>
        <dbReference type="Proteomes" id="UP000075714"/>
    </source>
</evidence>
<feature type="binding site" evidence="6">
    <location>
        <position position="2124"/>
    </location>
    <ligand>
        <name>ATP</name>
        <dbReference type="ChEBI" id="CHEBI:30616"/>
    </ligand>
</feature>
<dbReference type="PANTHER" id="PTHR44329:SF214">
    <property type="entry name" value="PROTEIN KINASE DOMAIN-CONTAINING PROTEIN"/>
    <property type="match status" value="1"/>
</dbReference>
<dbReference type="EMBL" id="LSYV01000002">
    <property type="protein sequence ID" value="KXZ56274.1"/>
    <property type="molecule type" value="Genomic_DNA"/>
</dbReference>
<accession>A0A150H2L8</accession>
<keyword evidence="3 6" id="KW-0547">Nucleotide-binding</keyword>
<protein>
    <recommendedName>
        <fullName evidence="8">Protein kinase domain-containing protein</fullName>
    </recommendedName>
</protein>
<name>A0A150H2L8_GONPE</name>
<feature type="region of interest" description="Disordered" evidence="7">
    <location>
        <begin position="1808"/>
        <end position="1839"/>
    </location>
</feature>
<dbReference type="SMART" id="SM00220">
    <property type="entry name" value="S_TKc"/>
    <property type="match status" value="1"/>
</dbReference>
<evidence type="ECO:0000256" key="7">
    <source>
        <dbReference type="SAM" id="MobiDB-lite"/>
    </source>
</evidence>
<evidence type="ECO:0000256" key="1">
    <source>
        <dbReference type="ARBA" id="ARBA00022527"/>
    </source>
</evidence>
<feature type="compositionally biased region" description="Basic and acidic residues" evidence="7">
    <location>
        <begin position="1351"/>
        <end position="1363"/>
    </location>
</feature>
<keyword evidence="1" id="KW-0723">Serine/threonine-protein kinase</keyword>
<dbReference type="InterPro" id="IPR001245">
    <property type="entry name" value="Ser-Thr/Tyr_kinase_cat_dom"/>
</dbReference>
<feature type="compositionally biased region" description="Pro residues" evidence="7">
    <location>
        <begin position="1305"/>
        <end position="1314"/>
    </location>
</feature>
<dbReference type="PROSITE" id="PS00108">
    <property type="entry name" value="PROTEIN_KINASE_ST"/>
    <property type="match status" value="1"/>
</dbReference>
<feature type="domain" description="Protein kinase" evidence="8">
    <location>
        <begin position="2092"/>
        <end position="2335"/>
    </location>
</feature>
<evidence type="ECO:0000256" key="6">
    <source>
        <dbReference type="PROSITE-ProRule" id="PRU10141"/>
    </source>
</evidence>
<dbReference type="Proteomes" id="UP000075714">
    <property type="component" value="Unassembled WGS sequence"/>
</dbReference>
<gene>
    <name evidence="9" type="ORF">GPECTOR_1g24</name>
</gene>
<dbReference type="PANTHER" id="PTHR44329">
    <property type="entry name" value="SERINE/THREONINE-PROTEIN KINASE TNNI3K-RELATED"/>
    <property type="match status" value="1"/>
</dbReference>
<feature type="compositionally biased region" description="Polar residues" evidence="7">
    <location>
        <begin position="1868"/>
        <end position="1891"/>
    </location>
</feature>
<reference evidence="10" key="1">
    <citation type="journal article" date="2016" name="Nat. Commun.">
        <title>The Gonium pectorale genome demonstrates co-option of cell cycle regulation during the evolution of multicellularity.</title>
        <authorList>
            <person name="Hanschen E.R."/>
            <person name="Marriage T.N."/>
            <person name="Ferris P.J."/>
            <person name="Hamaji T."/>
            <person name="Toyoda A."/>
            <person name="Fujiyama A."/>
            <person name="Neme R."/>
            <person name="Noguchi H."/>
            <person name="Minakuchi Y."/>
            <person name="Suzuki M."/>
            <person name="Kawai-Toyooka H."/>
            <person name="Smith D.R."/>
            <person name="Sparks H."/>
            <person name="Anderson J."/>
            <person name="Bakaric R."/>
            <person name="Luria V."/>
            <person name="Karger A."/>
            <person name="Kirschner M.W."/>
            <person name="Durand P.M."/>
            <person name="Michod R.E."/>
            <person name="Nozaki H."/>
            <person name="Olson B.J."/>
        </authorList>
    </citation>
    <scope>NUCLEOTIDE SEQUENCE [LARGE SCALE GENOMIC DNA]</scope>
    <source>
        <strain evidence="10">NIES-2863</strain>
    </source>
</reference>
<evidence type="ECO:0000256" key="5">
    <source>
        <dbReference type="ARBA" id="ARBA00022840"/>
    </source>
</evidence>
<dbReference type="PROSITE" id="PS00107">
    <property type="entry name" value="PROTEIN_KINASE_ATP"/>
    <property type="match status" value="1"/>
</dbReference>
<evidence type="ECO:0000256" key="2">
    <source>
        <dbReference type="ARBA" id="ARBA00022679"/>
    </source>
</evidence>
<dbReference type="InterPro" id="IPR017975">
    <property type="entry name" value="Tubulin_CS"/>
</dbReference>